<organism evidence="4 5">
    <name type="scientific">Mucilaginibacter limnophilus</name>
    <dbReference type="NCBI Taxonomy" id="1932778"/>
    <lineage>
        <taxon>Bacteria</taxon>
        <taxon>Pseudomonadati</taxon>
        <taxon>Bacteroidota</taxon>
        <taxon>Sphingobacteriia</taxon>
        <taxon>Sphingobacteriales</taxon>
        <taxon>Sphingobacteriaceae</taxon>
        <taxon>Mucilaginibacter</taxon>
    </lineage>
</organism>
<keyword evidence="2 4" id="KW-0808">Transferase</keyword>
<dbReference type="EMBL" id="SACK01000009">
    <property type="protein sequence ID" value="RVT98122.1"/>
    <property type="molecule type" value="Genomic_DNA"/>
</dbReference>
<evidence type="ECO:0000259" key="3">
    <source>
        <dbReference type="Pfam" id="PF10017"/>
    </source>
</evidence>
<sequence length="319" mass="36399">MPETTTVNSQFLNDVITGLKAEPKHLQSKYFYDEKGDVLFQQIMNSPEYYLTGCEMDIFTSQADALAETVRSGGEPFDLIELGAGDATKSIHLLKELLYKGADFTYMPIDISAHVIQLLNDELPAKLPGLKLEGLNGEYFEMLKKAASISNRRKVVLFLGSNIGNMPVNDAQEFLNEMRRHLSPGDMALVGVDLKKNPRIIRAAYDDKQGVTKQFNLNLLERINREFNADFDIDKFEHYCSYDPETGSCKSYLISTSEQTMTINDEQIFFKKDEYIWMEISQKYTVNQIDQMAANARFNTSDHLFDSKHWFMDAVLVAE</sequence>
<dbReference type="InterPro" id="IPR029063">
    <property type="entry name" value="SAM-dependent_MTases_sf"/>
</dbReference>
<dbReference type="Pfam" id="PF10017">
    <property type="entry name" value="Methyltransf_33"/>
    <property type="match status" value="1"/>
</dbReference>
<feature type="domain" description="Histidine-specific methyltransferase SAM-dependent" evidence="3">
    <location>
        <begin position="13"/>
        <end position="316"/>
    </location>
</feature>
<name>A0A3S3TER9_9SPHI</name>
<dbReference type="Proteomes" id="UP000282759">
    <property type="component" value="Unassembled WGS sequence"/>
</dbReference>
<dbReference type="SUPFAM" id="SSF53335">
    <property type="entry name" value="S-adenosyl-L-methionine-dependent methyltransferases"/>
    <property type="match status" value="1"/>
</dbReference>
<gene>
    <name evidence="4" type="primary">egtD</name>
    <name evidence="4" type="ORF">EOD41_17275</name>
</gene>
<reference evidence="4 5" key="1">
    <citation type="submission" date="2019-01" db="EMBL/GenBank/DDBJ databases">
        <authorList>
            <person name="Chen W.-M."/>
        </authorList>
    </citation>
    <scope>NUCLEOTIDE SEQUENCE [LARGE SCALE GENOMIC DNA]</scope>
    <source>
        <strain evidence="4 5">YBJ-36</strain>
    </source>
</reference>
<dbReference type="InterPro" id="IPR019257">
    <property type="entry name" value="MeTrfase_dom"/>
</dbReference>
<protein>
    <submittedName>
        <fullName evidence="4">L-histidine N(Alpha)-methyltransferase</fullName>
        <ecNumber evidence="4">2.1.1.44</ecNumber>
    </submittedName>
</protein>
<dbReference type="InterPro" id="IPR051128">
    <property type="entry name" value="EgtD_Methyltrsf_superfamily"/>
</dbReference>
<dbReference type="PANTHER" id="PTHR43397">
    <property type="entry name" value="ERGOTHIONEINE BIOSYNTHESIS PROTEIN 1"/>
    <property type="match status" value="1"/>
</dbReference>
<dbReference type="GO" id="GO:0032259">
    <property type="term" value="P:methylation"/>
    <property type="evidence" value="ECO:0007669"/>
    <property type="project" value="UniProtKB-KW"/>
</dbReference>
<dbReference type="EC" id="2.1.1.44" evidence="4"/>
<accession>A0A3S3TER9</accession>
<proteinExistence type="predicted"/>
<dbReference type="GO" id="GO:0052706">
    <property type="term" value="F:L-histidine N(alpha)-methyltransferase activity"/>
    <property type="evidence" value="ECO:0007669"/>
    <property type="project" value="UniProtKB-EC"/>
</dbReference>
<evidence type="ECO:0000313" key="4">
    <source>
        <dbReference type="EMBL" id="RVT98122.1"/>
    </source>
</evidence>
<dbReference type="Gene3D" id="3.40.50.150">
    <property type="entry name" value="Vaccinia Virus protein VP39"/>
    <property type="match status" value="1"/>
</dbReference>
<dbReference type="OrthoDB" id="5289726at2"/>
<keyword evidence="5" id="KW-1185">Reference proteome</keyword>
<dbReference type="NCBIfam" id="TIGR03438">
    <property type="entry name" value="egtD_ergothio"/>
    <property type="match status" value="1"/>
</dbReference>
<dbReference type="InterPro" id="IPR017804">
    <property type="entry name" value="MeTrfase_EgtD-like"/>
</dbReference>
<evidence type="ECO:0000256" key="1">
    <source>
        <dbReference type="ARBA" id="ARBA00022603"/>
    </source>
</evidence>
<evidence type="ECO:0000313" key="5">
    <source>
        <dbReference type="Proteomes" id="UP000282759"/>
    </source>
</evidence>
<evidence type="ECO:0000256" key="2">
    <source>
        <dbReference type="ARBA" id="ARBA00022679"/>
    </source>
</evidence>
<dbReference type="PIRSF" id="PIRSF018005">
    <property type="entry name" value="UCP018005"/>
    <property type="match status" value="1"/>
</dbReference>
<dbReference type="AlphaFoldDB" id="A0A3S3TER9"/>
<keyword evidence="1 4" id="KW-0489">Methyltransferase</keyword>
<dbReference type="PANTHER" id="PTHR43397:SF1">
    <property type="entry name" value="ERGOTHIONEINE BIOSYNTHESIS PROTEIN 1"/>
    <property type="match status" value="1"/>
</dbReference>
<dbReference type="InterPro" id="IPR035094">
    <property type="entry name" value="EgtD"/>
</dbReference>
<comment type="caution">
    <text evidence="4">The sequence shown here is derived from an EMBL/GenBank/DDBJ whole genome shotgun (WGS) entry which is preliminary data.</text>
</comment>
<dbReference type="RefSeq" id="WP_127707254.1">
    <property type="nucleotide sequence ID" value="NZ_SACK01000009.1"/>
</dbReference>